<reference evidence="1 2" key="1">
    <citation type="submission" date="2021-06" db="EMBL/GenBank/DDBJ databases">
        <authorList>
            <person name="Palmer J.M."/>
        </authorList>
    </citation>
    <scope>NUCLEOTIDE SEQUENCE [LARGE SCALE GENOMIC DNA]</scope>
    <source>
        <strain evidence="2">if_2019</strain>
        <tissue evidence="1">Muscle</tissue>
    </source>
</reference>
<organism evidence="1 2">
    <name type="scientific">Ilyodon furcidens</name>
    <name type="common">goldbreast splitfin</name>
    <dbReference type="NCBI Taxonomy" id="33524"/>
    <lineage>
        <taxon>Eukaryota</taxon>
        <taxon>Metazoa</taxon>
        <taxon>Chordata</taxon>
        <taxon>Craniata</taxon>
        <taxon>Vertebrata</taxon>
        <taxon>Euteleostomi</taxon>
        <taxon>Actinopterygii</taxon>
        <taxon>Neopterygii</taxon>
        <taxon>Teleostei</taxon>
        <taxon>Neoteleostei</taxon>
        <taxon>Acanthomorphata</taxon>
        <taxon>Ovalentaria</taxon>
        <taxon>Atherinomorphae</taxon>
        <taxon>Cyprinodontiformes</taxon>
        <taxon>Goodeidae</taxon>
        <taxon>Ilyodon</taxon>
    </lineage>
</organism>
<gene>
    <name evidence="1" type="ORF">ILYODFUR_024263</name>
</gene>
<evidence type="ECO:0000313" key="2">
    <source>
        <dbReference type="Proteomes" id="UP001482620"/>
    </source>
</evidence>
<keyword evidence="2" id="KW-1185">Reference proteome</keyword>
<proteinExistence type="predicted"/>
<protein>
    <submittedName>
        <fullName evidence="1">Uncharacterized protein</fullName>
    </submittedName>
</protein>
<dbReference type="Proteomes" id="UP001482620">
    <property type="component" value="Unassembled WGS sequence"/>
</dbReference>
<name>A0ABV0U9R9_9TELE</name>
<comment type="caution">
    <text evidence="1">The sequence shown here is derived from an EMBL/GenBank/DDBJ whole genome shotgun (WGS) entry which is preliminary data.</text>
</comment>
<accession>A0ABV0U9R9</accession>
<dbReference type="EMBL" id="JAHRIQ010060786">
    <property type="protein sequence ID" value="MEQ2241332.1"/>
    <property type="molecule type" value="Genomic_DNA"/>
</dbReference>
<evidence type="ECO:0000313" key="1">
    <source>
        <dbReference type="EMBL" id="MEQ2241332.1"/>
    </source>
</evidence>
<sequence>MSPKSYLTSYCPSSGNRGGCVLYAFYVQCSTFPLVNRHVVSSKTSESWLKADINNFYEHQTWLKLQAVRSESNQTPQNAVTAKLGLSYPPDSLYTRKPAAKEDLKYDS</sequence>